<reference evidence="1 2" key="1">
    <citation type="submission" date="2023-03" db="EMBL/GenBank/DDBJ databases">
        <title>Host association and intracellularity evolved multiple times independently in the Rickettsiales.</title>
        <authorList>
            <person name="Castelli M."/>
            <person name="Nardi T."/>
            <person name="Gammuto L."/>
            <person name="Bellinzona G."/>
            <person name="Sabaneyeva E."/>
            <person name="Potekhin A."/>
            <person name="Serra V."/>
            <person name="Petroni G."/>
            <person name="Sassera D."/>
        </authorList>
    </citation>
    <scope>NUCLEOTIDE SEQUENCE [LARGE SCALE GENOMIC DNA]</scope>
    <source>
        <strain evidence="1 2">Sr 2-6</strain>
    </source>
</reference>
<protein>
    <submittedName>
        <fullName evidence="1">Uncharacterized protein</fullName>
    </submittedName>
</protein>
<proteinExistence type="predicted"/>
<dbReference type="RefSeq" id="WP_322777522.1">
    <property type="nucleotide sequence ID" value="NZ_JARJFB010000192.1"/>
</dbReference>
<accession>A0ABU5NEJ7</accession>
<organism evidence="1 2">
    <name type="scientific">Candidatus Megaera venefica</name>
    <dbReference type="NCBI Taxonomy" id="2055910"/>
    <lineage>
        <taxon>Bacteria</taxon>
        <taxon>Pseudomonadati</taxon>
        <taxon>Pseudomonadota</taxon>
        <taxon>Alphaproteobacteria</taxon>
        <taxon>Rickettsiales</taxon>
        <taxon>Rickettsiaceae</taxon>
        <taxon>Candidatus Megaera</taxon>
    </lineage>
</organism>
<dbReference type="Proteomes" id="UP001291687">
    <property type="component" value="Unassembled WGS sequence"/>
</dbReference>
<comment type="caution">
    <text evidence="1">The sequence shown here is derived from an EMBL/GenBank/DDBJ whole genome shotgun (WGS) entry which is preliminary data.</text>
</comment>
<keyword evidence="2" id="KW-1185">Reference proteome</keyword>
<name>A0ABU5NEJ7_9RICK</name>
<sequence length="85" mass="10401">MSSCTLKKDNNLLILLVDLEKKDEQPRMLNGYNYFRLFFEEIGNSKGYHLNRTFYLTHRLTEKILYKDNYNKLYSYYSKKSTNRR</sequence>
<gene>
    <name evidence="1" type="ORF">Megvenef_01592</name>
</gene>
<dbReference type="EMBL" id="JARJFB010000192">
    <property type="protein sequence ID" value="MEA0971608.1"/>
    <property type="molecule type" value="Genomic_DNA"/>
</dbReference>
<evidence type="ECO:0000313" key="1">
    <source>
        <dbReference type="EMBL" id="MEA0971608.1"/>
    </source>
</evidence>
<evidence type="ECO:0000313" key="2">
    <source>
        <dbReference type="Proteomes" id="UP001291687"/>
    </source>
</evidence>